<dbReference type="Gene3D" id="1.10.287.860">
    <property type="entry name" value="Nucleotidyltransferase"/>
    <property type="match status" value="1"/>
</dbReference>
<accession>A0A0R2BBA3</accession>
<gene>
    <name evidence="4" type="ORF">FC82_GL001750</name>
</gene>
<dbReference type="SUPFAM" id="SSF81301">
    <property type="entry name" value="Nucleotidyltransferase"/>
    <property type="match status" value="1"/>
</dbReference>
<feature type="region of interest" description="Disordered" evidence="2">
    <location>
        <begin position="213"/>
        <end position="235"/>
    </location>
</feature>
<organism evidence="4 5">
    <name type="scientific">Secundilactobacillus collinoides DSM 20515 = JCM 1123</name>
    <dbReference type="NCBI Taxonomy" id="1423733"/>
    <lineage>
        <taxon>Bacteria</taxon>
        <taxon>Bacillati</taxon>
        <taxon>Bacillota</taxon>
        <taxon>Bacilli</taxon>
        <taxon>Lactobacillales</taxon>
        <taxon>Lactobacillaceae</taxon>
        <taxon>Secundilactobacillus</taxon>
    </lineage>
</organism>
<dbReference type="CDD" id="cd05399">
    <property type="entry name" value="NT_Rel-Spo_like"/>
    <property type="match status" value="1"/>
</dbReference>
<dbReference type="AlphaFoldDB" id="A0A0R2BBA3"/>
<evidence type="ECO:0000313" key="4">
    <source>
        <dbReference type="EMBL" id="KRM76240.1"/>
    </source>
</evidence>
<dbReference type="Pfam" id="PF04607">
    <property type="entry name" value="RelA_SpoT"/>
    <property type="match status" value="1"/>
</dbReference>
<dbReference type="PATRIC" id="fig|1423733.4.peg.1840"/>
<dbReference type="GO" id="GO:0016301">
    <property type="term" value="F:kinase activity"/>
    <property type="evidence" value="ECO:0007669"/>
    <property type="project" value="UniProtKB-KW"/>
</dbReference>
<name>A0A0R2BBA3_SECCO</name>
<evidence type="ECO:0000313" key="5">
    <source>
        <dbReference type="Proteomes" id="UP000051845"/>
    </source>
</evidence>
<dbReference type="PANTHER" id="PTHR47837:SF2">
    <property type="entry name" value="GTP PYROPHOSPHOKINASE YWAC"/>
    <property type="match status" value="1"/>
</dbReference>
<evidence type="ECO:0000256" key="2">
    <source>
        <dbReference type="SAM" id="MobiDB-lite"/>
    </source>
</evidence>
<proteinExistence type="predicted"/>
<protein>
    <submittedName>
        <fullName evidence="4">GTP pyrophosphokinase</fullName>
    </submittedName>
</protein>
<keyword evidence="4" id="KW-0808">Transferase</keyword>
<evidence type="ECO:0000259" key="3">
    <source>
        <dbReference type="SMART" id="SM00954"/>
    </source>
</evidence>
<dbReference type="Gene3D" id="3.30.460.10">
    <property type="entry name" value="Beta Polymerase, domain 2"/>
    <property type="match status" value="1"/>
</dbReference>
<dbReference type="PANTHER" id="PTHR47837">
    <property type="entry name" value="GTP PYROPHOSPHOKINASE YJBM"/>
    <property type="match status" value="1"/>
</dbReference>
<dbReference type="InterPro" id="IPR007685">
    <property type="entry name" value="RelA_SpoT"/>
</dbReference>
<dbReference type="InterPro" id="IPR043519">
    <property type="entry name" value="NT_sf"/>
</dbReference>
<dbReference type="GO" id="GO:0015970">
    <property type="term" value="P:guanosine tetraphosphate biosynthetic process"/>
    <property type="evidence" value="ECO:0007669"/>
    <property type="project" value="UniProtKB-UniPathway"/>
</dbReference>
<keyword evidence="4" id="KW-0418">Kinase</keyword>
<reference evidence="4 5" key="1">
    <citation type="journal article" date="2015" name="Genome Announc.">
        <title>Expanding the biotechnology potential of lactobacilli through comparative genomics of 213 strains and associated genera.</title>
        <authorList>
            <person name="Sun Z."/>
            <person name="Harris H.M."/>
            <person name="McCann A."/>
            <person name="Guo C."/>
            <person name="Argimon S."/>
            <person name="Zhang W."/>
            <person name="Yang X."/>
            <person name="Jeffery I.B."/>
            <person name="Cooney J.C."/>
            <person name="Kagawa T.F."/>
            <person name="Liu W."/>
            <person name="Song Y."/>
            <person name="Salvetti E."/>
            <person name="Wrobel A."/>
            <person name="Rasinkangas P."/>
            <person name="Parkhill J."/>
            <person name="Rea M.C."/>
            <person name="O'Sullivan O."/>
            <person name="Ritari J."/>
            <person name="Douillard F.P."/>
            <person name="Paul Ross R."/>
            <person name="Yang R."/>
            <person name="Briner A.E."/>
            <person name="Felis G.E."/>
            <person name="de Vos W.M."/>
            <person name="Barrangou R."/>
            <person name="Klaenhammer T.R."/>
            <person name="Caufield P.W."/>
            <person name="Cui Y."/>
            <person name="Zhang H."/>
            <person name="O'Toole P.W."/>
        </authorList>
    </citation>
    <scope>NUCLEOTIDE SEQUENCE [LARGE SCALE GENOMIC DNA]</scope>
    <source>
        <strain evidence="4 5">DSM 20515</strain>
    </source>
</reference>
<dbReference type="Proteomes" id="UP000051845">
    <property type="component" value="Unassembled WGS sequence"/>
</dbReference>
<dbReference type="UniPathway" id="UPA00908">
    <property type="reaction ID" value="UER00884"/>
</dbReference>
<evidence type="ECO:0000256" key="1">
    <source>
        <dbReference type="ARBA" id="ARBA00004976"/>
    </source>
</evidence>
<feature type="domain" description="RelA/SpoT" evidence="3">
    <location>
        <begin position="64"/>
        <end position="187"/>
    </location>
</feature>
<comment type="pathway">
    <text evidence="1">Purine metabolism; ppGpp biosynthesis; ppGpp from GTP: step 1/2.</text>
</comment>
<feature type="compositionally biased region" description="Polar residues" evidence="2">
    <location>
        <begin position="217"/>
        <end position="235"/>
    </location>
</feature>
<dbReference type="InterPro" id="IPR052366">
    <property type="entry name" value="GTP_Pyrophosphokinase"/>
</dbReference>
<dbReference type="SMART" id="SM00954">
    <property type="entry name" value="RelA_SpoT"/>
    <property type="match status" value="1"/>
</dbReference>
<comment type="caution">
    <text evidence="4">The sequence shown here is derived from an EMBL/GenBank/DDBJ whole genome shotgun (WGS) entry which is preliminary data.</text>
</comment>
<dbReference type="EMBL" id="AYYR01000032">
    <property type="protein sequence ID" value="KRM76240.1"/>
    <property type="molecule type" value="Genomic_DNA"/>
</dbReference>
<sequence>MIMENRDFYDDIVDKRTISDSMKLREGFSIRFRTAMDFVVDKLQFLSHEFELENNYALIDSIQHRIKSPDSILEKVDRKHLPKTRQTLFTGLHDIAGVRVITRFISDVYTLEDMLLDQPDVRVVQRKDYIAHPKTNGYRSLHIIVSVPIYFSSGTENIDVEIQIRTIAMNFWASVEHELNYKKDIPNKDAIRADLAKTAQDITRLDNKMDSLREDIWQQTDQDSNEGNQKKAQTK</sequence>